<evidence type="ECO:0000256" key="3">
    <source>
        <dbReference type="ARBA" id="ARBA00023002"/>
    </source>
</evidence>
<organism evidence="5 6">
    <name type="scientific">Solibacillus kalamii</name>
    <dbReference type="NCBI Taxonomy" id="1748298"/>
    <lineage>
        <taxon>Bacteria</taxon>
        <taxon>Bacillati</taxon>
        <taxon>Bacillota</taxon>
        <taxon>Bacilli</taxon>
        <taxon>Bacillales</taxon>
        <taxon>Caryophanaceae</taxon>
        <taxon>Solibacillus</taxon>
    </lineage>
</organism>
<dbReference type="Proteomes" id="UP000196594">
    <property type="component" value="Unassembled WGS sequence"/>
</dbReference>
<proteinExistence type="inferred from homology"/>
<reference evidence="5 6" key="1">
    <citation type="journal article" date="2017" name="Int. J. Syst. Evol. Microbiol.">
        <title>Solibacillus kalamii sp. nov., isolated from a high-efficiency particulate arrestance filter system used in the International Space Station.</title>
        <authorList>
            <person name="Checinska Sielaff A."/>
            <person name="Kumar R.M."/>
            <person name="Pal D."/>
            <person name="Mayilraj S."/>
            <person name="Venkateswaran K."/>
        </authorList>
    </citation>
    <scope>NUCLEOTIDE SEQUENCE [LARGE SCALE GENOMIC DNA]</scope>
    <source>
        <strain evidence="5 6">ISSFR-015</strain>
    </source>
</reference>
<protein>
    <recommendedName>
        <fullName evidence="4">Glutathione peroxidase</fullName>
    </recommendedName>
</protein>
<dbReference type="EMBL" id="NHNT01000005">
    <property type="protein sequence ID" value="OUZ39054.1"/>
    <property type="molecule type" value="Genomic_DNA"/>
</dbReference>
<evidence type="ECO:0000313" key="5">
    <source>
        <dbReference type="EMBL" id="OUZ39054.1"/>
    </source>
</evidence>
<name>A0ABX3ZH65_9BACL</name>
<dbReference type="PROSITE" id="PS00460">
    <property type="entry name" value="GLUTATHIONE_PEROXID_1"/>
    <property type="match status" value="1"/>
</dbReference>
<evidence type="ECO:0000256" key="2">
    <source>
        <dbReference type="ARBA" id="ARBA00022559"/>
    </source>
</evidence>
<evidence type="ECO:0000313" key="6">
    <source>
        <dbReference type="Proteomes" id="UP000196594"/>
    </source>
</evidence>
<evidence type="ECO:0000256" key="1">
    <source>
        <dbReference type="ARBA" id="ARBA00006926"/>
    </source>
</evidence>
<keyword evidence="2 4" id="KW-0575">Peroxidase</keyword>
<dbReference type="PANTHER" id="PTHR11592">
    <property type="entry name" value="GLUTATHIONE PEROXIDASE"/>
    <property type="match status" value="1"/>
</dbReference>
<keyword evidence="6" id="KW-1185">Reference proteome</keyword>
<dbReference type="Pfam" id="PF00255">
    <property type="entry name" value="GSHPx"/>
    <property type="match status" value="1"/>
</dbReference>
<dbReference type="PROSITE" id="PS51355">
    <property type="entry name" value="GLUTATHIONE_PEROXID_3"/>
    <property type="match status" value="1"/>
</dbReference>
<gene>
    <name evidence="5" type="ORF">CBM15_09310</name>
</gene>
<dbReference type="InterPro" id="IPR029759">
    <property type="entry name" value="GPX_AS"/>
</dbReference>
<dbReference type="PIRSF" id="PIRSF000303">
    <property type="entry name" value="Glutathion_perox"/>
    <property type="match status" value="1"/>
</dbReference>
<dbReference type="PRINTS" id="PR01011">
    <property type="entry name" value="GLUTPROXDASE"/>
</dbReference>
<dbReference type="CDD" id="cd00340">
    <property type="entry name" value="GSH_Peroxidase"/>
    <property type="match status" value="1"/>
</dbReference>
<evidence type="ECO:0000256" key="4">
    <source>
        <dbReference type="RuleBase" id="RU000499"/>
    </source>
</evidence>
<dbReference type="PANTHER" id="PTHR11592:SF78">
    <property type="entry name" value="GLUTATHIONE PEROXIDASE"/>
    <property type="match status" value="1"/>
</dbReference>
<dbReference type="Gene3D" id="3.40.30.10">
    <property type="entry name" value="Glutaredoxin"/>
    <property type="match status" value="1"/>
</dbReference>
<dbReference type="SUPFAM" id="SSF52833">
    <property type="entry name" value="Thioredoxin-like"/>
    <property type="match status" value="1"/>
</dbReference>
<accession>A0ABX3ZH65</accession>
<dbReference type="InterPro" id="IPR000889">
    <property type="entry name" value="Glutathione_peroxidase"/>
</dbReference>
<dbReference type="RefSeq" id="WP_087617264.1">
    <property type="nucleotide sequence ID" value="NZ_JAFBEY010000001.1"/>
</dbReference>
<dbReference type="InterPro" id="IPR036249">
    <property type="entry name" value="Thioredoxin-like_sf"/>
</dbReference>
<keyword evidence="3 4" id="KW-0560">Oxidoreductase</keyword>
<sequence length="187" mass="21907">MSIYNYLVKKTNGEILSMETYRDQVMLIVNTASNCGFTFQYEDMQKLYERYAAKGFTVLSFPCNQFGEQNPEDGETSARQCKLQFGVTYPVFDKIDVNGKETHPLFNYLKHEVDCPEFVRDTMQQKHLYNTIQSNYPDYLIGRNIRWNFTKFLVDRNGRVIQRFEPDASFLDIENAIEQLLETAAVK</sequence>
<comment type="caution">
    <text evidence="5">The sequence shown here is derived from an EMBL/GenBank/DDBJ whole genome shotgun (WGS) entry which is preliminary data.</text>
</comment>
<comment type="similarity">
    <text evidence="1 4">Belongs to the glutathione peroxidase family.</text>
</comment>
<dbReference type="GO" id="GO:0004601">
    <property type="term" value="F:peroxidase activity"/>
    <property type="evidence" value="ECO:0007669"/>
    <property type="project" value="UniProtKB-KW"/>
</dbReference>